<organism evidence="5 6">
    <name type="scientific">Mytilus coruscus</name>
    <name type="common">Sea mussel</name>
    <dbReference type="NCBI Taxonomy" id="42192"/>
    <lineage>
        <taxon>Eukaryota</taxon>
        <taxon>Metazoa</taxon>
        <taxon>Spiralia</taxon>
        <taxon>Lophotrochozoa</taxon>
        <taxon>Mollusca</taxon>
        <taxon>Bivalvia</taxon>
        <taxon>Autobranchia</taxon>
        <taxon>Pteriomorphia</taxon>
        <taxon>Mytilida</taxon>
        <taxon>Mytiloidea</taxon>
        <taxon>Mytilidae</taxon>
        <taxon>Mytilinae</taxon>
        <taxon>Mytilus</taxon>
    </lineage>
</organism>
<dbReference type="Proteomes" id="UP000507470">
    <property type="component" value="Unassembled WGS sequence"/>
</dbReference>
<dbReference type="PANTHER" id="PTHR23050">
    <property type="entry name" value="CALCIUM BINDING PROTEIN"/>
    <property type="match status" value="1"/>
</dbReference>
<reference evidence="5 6" key="1">
    <citation type="submission" date="2020-06" db="EMBL/GenBank/DDBJ databases">
        <authorList>
            <person name="Li R."/>
            <person name="Bekaert M."/>
        </authorList>
    </citation>
    <scope>NUCLEOTIDE SEQUENCE [LARGE SCALE GENOMIC DNA]</scope>
    <source>
        <strain evidence="6">wild</strain>
    </source>
</reference>
<name>A0A6J8EGK6_MYTCO</name>
<keyword evidence="6" id="KW-1185">Reference proteome</keyword>
<dbReference type="Gene3D" id="1.10.238.10">
    <property type="entry name" value="EF-hand"/>
    <property type="match status" value="2"/>
</dbReference>
<evidence type="ECO:0000313" key="6">
    <source>
        <dbReference type="Proteomes" id="UP000507470"/>
    </source>
</evidence>
<feature type="domain" description="EF-hand" evidence="4">
    <location>
        <begin position="111"/>
        <end position="134"/>
    </location>
</feature>
<dbReference type="InterPro" id="IPR002048">
    <property type="entry name" value="EF_hand_dom"/>
</dbReference>
<dbReference type="GO" id="GO:0005509">
    <property type="term" value="F:calcium ion binding"/>
    <property type="evidence" value="ECO:0007669"/>
    <property type="project" value="InterPro"/>
</dbReference>
<feature type="region of interest" description="Disordered" evidence="3">
    <location>
        <begin position="1"/>
        <end position="25"/>
    </location>
</feature>
<dbReference type="AlphaFoldDB" id="A0A6J8EGK6"/>
<feature type="compositionally biased region" description="Polar residues" evidence="3">
    <location>
        <begin position="9"/>
        <end position="22"/>
    </location>
</feature>
<dbReference type="EMBL" id="CACVKT020008944">
    <property type="protein sequence ID" value="CAC5418775.1"/>
    <property type="molecule type" value="Genomic_DNA"/>
</dbReference>
<dbReference type="SMART" id="SM00054">
    <property type="entry name" value="EFh"/>
    <property type="match status" value="2"/>
</dbReference>
<feature type="domain" description="EF-hand" evidence="4">
    <location>
        <begin position="170"/>
        <end position="205"/>
    </location>
</feature>
<protein>
    <recommendedName>
        <fullName evidence="4">EF-hand domain-containing protein</fullName>
    </recommendedName>
</protein>
<dbReference type="InterPro" id="IPR050145">
    <property type="entry name" value="Centrin_CML-like"/>
</dbReference>
<gene>
    <name evidence="5" type="ORF">MCOR_51186</name>
</gene>
<evidence type="ECO:0000256" key="3">
    <source>
        <dbReference type="SAM" id="MobiDB-lite"/>
    </source>
</evidence>
<dbReference type="SUPFAM" id="SSF47473">
    <property type="entry name" value="EF-hand"/>
    <property type="match status" value="1"/>
</dbReference>
<keyword evidence="1" id="KW-0677">Repeat</keyword>
<evidence type="ECO:0000313" key="5">
    <source>
        <dbReference type="EMBL" id="CAC5418775.1"/>
    </source>
</evidence>
<accession>A0A6J8EGK6</accession>
<proteinExistence type="predicted"/>
<evidence type="ECO:0000259" key="4">
    <source>
        <dbReference type="PROSITE" id="PS50222"/>
    </source>
</evidence>
<evidence type="ECO:0000256" key="1">
    <source>
        <dbReference type="ARBA" id="ARBA00022737"/>
    </source>
</evidence>
<dbReference type="OrthoDB" id="26525at2759"/>
<dbReference type="PROSITE" id="PS00018">
    <property type="entry name" value="EF_HAND_1"/>
    <property type="match status" value="1"/>
</dbReference>
<dbReference type="CDD" id="cd00051">
    <property type="entry name" value="EFh"/>
    <property type="match status" value="1"/>
</dbReference>
<keyword evidence="2" id="KW-0106">Calcium</keyword>
<evidence type="ECO:0000256" key="2">
    <source>
        <dbReference type="ARBA" id="ARBA00022837"/>
    </source>
</evidence>
<dbReference type="InterPro" id="IPR018247">
    <property type="entry name" value="EF_Hand_1_Ca_BS"/>
</dbReference>
<dbReference type="PROSITE" id="PS50222">
    <property type="entry name" value="EF_HAND_2"/>
    <property type="match status" value="2"/>
</dbReference>
<dbReference type="InterPro" id="IPR011992">
    <property type="entry name" value="EF-hand-dom_pair"/>
</dbReference>
<sequence>METCRPVTSIDSNPSANQNSADETLIDTPTLTEETRKTTEILMMPSIFITAALTTVLLMKAFECSLHFGTSHIFRGLEKLKKRQDTSSFEQHVCFDVRQLVAFKAQFTAFIDKDNDGRASFKEIKSYLQKYDPDVTEKRVQDFVVRRDTNGDGDVDFIPDYLSEISAPNYSASMAKEWFELEDSNHDGYVSRDELVNIAQNIGMSPREALETAEGYYMIADVNGDHRLTWNG</sequence>